<evidence type="ECO:0000313" key="19">
    <source>
        <dbReference type="EMBL" id="VYS97482.1"/>
    </source>
</evidence>
<reference evidence="19" key="1">
    <citation type="submission" date="2019-11" db="EMBL/GenBank/DDBJ databases">
        <authorList>
            <person name="Feng L."/>
        </authorList>
    </citation>
    <scope>NUCLEOTIDE SEQUENCE</scope>
    <source>
        <strain evidence="19">CnexileLFYP112</strain>
    </source>
</reference>
<dbReference type="PANTHER" id="PTHR43501">
    <property type="entry name" value="CYTOSOL NON-SPECIFIC DIPEPTIDASE"/>
    <property type="match status" value="1"/>
</dbReference>
<dbReference type="SUPFAM" id="SSF53187">
    <property type="entry name" value="Zn-dependent exopeptidases"/>
    <property type="match status" value="1"/>
</dbReference>
<evidence type="ECO:0000256" key="2">
    <source>
        <dbReference type="ARBA" id="ARBA00001947"/>
    </source>
</evidence>
<keyword evidence="4" id="KW-0479">Metal-binding</keyword>
<evidence type="ECO:0000256" key="1">
    <source>
        <dbReference type="ARBA" id="ARBA00001941"/>
    </source>
</evidence>
<dbReference type="PRINTS" id="PR00934">
    <property type="entry name" value="XHISDIPTASE"/>
</dbReference>
<dbReference type="FunFam" id="3.40.630.10:FF:000072">
    <property type="entry name" value="Aminoacyl-histidine dipeptidase"/>
    <property type="match status" value="1"/>
</dbReference>
<keyword evidence="6" id="KW-0862">Zinc</keyword>
<dbReference type="EMBL" id="CACRTG010000008">
    <property type="protein sequence ID" value="VYS97482.1"/>
    <property type="molecule type" value="Genomic_DNA"/>
</dbReference>
<dbReference type="InterPro" id="IPR011650">
    <property type="entry name" value="Peptidase_M20_dimer"/>
</dbReference>
<evidence type="ECO:0000256" key="3">
    <source>
        <dbReference type="ARBA" id="ARBA00022670"/>
    </source>
</evidence>
<evidence type="ECO:0000256" key="17">
    <source>
        <dbReference type="ARBA" id="ARBA00078074"/>
    </source>
</evidence>
<evidence type="ECO:0000256" key="11">
    <source>
        <dbReference type="ARBA" id="ARBA00044252"/>
    </source>
</evidence>
<dbReference type="GO" id="GO:0070573">
    <property type="term" value="F:metallodipeptidase activity"/>
    <property type="evidence" value="ECO:0007669"/>
    <property type="project" value="TreeGrafter"/>
</dbReference>
<keyword evidence="3" id="KW-0645">Protease</keyword>
<gene>
    <name evidence="19" type="primary">pepD_1</name>
    <name evidence="19" type="ORF">CNLFYP112_01513</name>
</gene>
<evidence type="ECO:0000256" key="5">
    <source>
        <dbReference type="ARBA" id="ARBA00022801"/>
    </source>
</evidence>
<keyword evidence="19" id="KW-0224">Dipeptidase</keyword>
<comment type="catalytic activity">
    <reaction evidence="9">
        <text>Hydrolysis of dipeptides, preferentially hydrophobic dipeptides including prolyl amino acids.</text>
        <dbReference type="EC" id="3.4.13.18"/>
    </reaction>
</comment>
<evidence type="ECO:0000256" key="15">
    <source>
        <dbReference type="ARBA" id="ARBA00076004"/>
    </source>
</evidence>
<evidence type="ECO:0000256" key="14">
    <source>
        <dbReference type="ARBA" id="ARBA00075285"/>
    </source>
</evidence>
<evidence type="ECO:0000256" key="4">
    <source>
        <dbReference type="ARBA" id="ARBA00022723"/>
    </source>
</evidence>
<organism evidence="19">
    <name type="scientific">[Clostridium] nexile</name>
    <dbReference type="NCBI Taxonomy" id="29361"/>
    <lineage>
        <taxon>Bacteria</taxon>
        <taxon>Bacillati</taxon>
        <taxon>Bacillota</taxon>
        <taxon>Clostridia</taxon>
        <taxon>Lachnospirales</taxon>
        <taxon>Lachnospiraceae</taxon>
        <taxon>Tyzzerella</taxon>
    </lineage>
</organism>
<dbReference type="PANTHER" id="PTHR43501:SF1">
    <property type="entry name" value="CYTOSOL NON-SPECIFIC DIPEPTIDASE"/>
    <property type="match status" value="1"/>
</dbReference>
<dbReference type="PIRSF" id="PIRSF016599">
    <property type="entry name" value="Xaa-His_dipept"/>
    <property type="match status" value="1"/>
</dbReference>
<dbReference type="EC" id="3.4.13.18" evidence="10"/>
<dbReference type="GO" id="GO:0005829">
    <property type="term" value="C:cytosol"/>
    <property type="evidence" value="ECO:0007669"/>
    <property type="project" value="TreeGrafter"/>
</dbReference>
<evidence type="ECO:0000256" key="16">
    <source>
        <dbReference type="ARBA" id="ARBA00077688"/>
    </source>
</evidence>
<dbReference type="AlphaFoldDB" id="A0A6N2SWW3"/>
<dbReference type="Gene3D" id="3.40.630.10">
    <property type="entry name" value="Zn peptidases"/>
    <property type="match status" value="2"/>
</dbReference>
<feature type="domain" description="Peptidase M20 dimerisation" evidence="18">
    <location>
        <begin position="207"/>
        <end position="292"/>
    </location>
</feature>
<comment type="cofactor">
    <cofactor evidence="2">
        <name>Zn(2+)</name>
        <dbReference type="ChEBI" id="CHEBI:29105"/>
    </cofactor>
</comment>
<accession>A0A6N2SWW3</accession>
<proteinExistence type="inferred from homology"/>
<dbReference type="NCBIfam" id="TIGR01893">
    <property type="entry name" value="aa-his-dipept"/>
    <property type="match status" value="1"/>
</dbReference>
<comment type="cofactor">
    <cofactor evidence="1">
        <name>Co(2+)</name>
        <dbReference type="ChEBI" id="CHEBI:48828"/>
    </cofactor>
</comment>
<evidence type="ECO:0000256" key="12">
    <source>
        <dbReference type="ARBA" id="ARBA00061423"/>
    </source>
</evidence>
<dbReference type="InterPro" id="IPR002933">
    <property type="entry name" value="Peptidase_M20"/>
</dbReference>
<dbReference type="Pfam" id="PF01546">
    <property type="entry name" value="Peptidase_M20"/>
    <property type="match status" value="1"/>
</dbReference>
<evidence type="ECO:0000256" key="13">
    <source>
        <dbReference type="ARBA" id="ARBA00071271"/>
    </source>
</evidence>
<evidence type="ECO:0000256" key="6">
    <source>
        <dbReference type="ARBA" id="ARBA00022833"/>
    </source>
</evidence>
<dbReference type="GO" id="GO:0006508">
    <property type="term" value="P:proteolysis"/>
    <property type="evidence" value="ECO:0007669"/>
    <property type="project" value="UniProtKB-KW"/>
</dbReference>
<dbReference type="Pfam" id="PF07687">
    <property type="entry name" value="M20_dimer"/>
    <property type="match status" value="1"/>
</dbReference>
<name>A0A6N2SWW3_9FIRM</name>
<keyword evidence="5 19" id="KW-0378">Hydrolase</keyword>
<evidence type="ECO:0000256" key="8">
    <source>
        <dbReference type="ARBA" id="ARBA00023285"/>
    </source>
</evidence>
<keyword evidence="8" id="KW-0170">Cobalt</keyword>
<dbReference type="InterPro" id="IPR001160">
    <property type="entry name" value="Peptidase_M20C"/>
</dbReference>
<evidence type="ECO:0000256" key="7">
    <source>
        <dbReference type="ARBA" id="ARBA00023049"/>
    </source>
</evidence>
<evidence type="ECO:0000256" key="10">
    <source>
        <dbReference type="ARBA" id="ARBA00038976"/>
    </source>
</evidence>
<protein>
    <recommendedName>
        <fullName evidence="13">Cytosol non-specific dipeptidase</fullName>
        <ecNumber evidence="10">3.4.13.18</ecNumber>
    </recommendedName>
    <alternativeName>
        <fullName evidence="16">Aminoacyl-histidine dipeptidase</fullName>
    </alternativeName>
    <alternativeName>
        <fullName evidence="15">Beta-alanyl-histidine dipeptidase</fullName>
    </alternativeName>
    <alternativeName>
        <fullName evidence="14">Carnosinase</fullName>
    </alternativeName>
    <alternativeName>
        <fullName evidence="11">Peptidase D</fullName>
    </alternativeName>
    <alternativeName>
        <fullName evidence="17">Xaa-His dipeptidase</fullName>
    </alternativeName>
</protein>
<comment type="similarity">
    <text evidence="12">Belongs to the peptidase M20C family.</text>
</comment>
<evidence type="ECO:0000259" key="18">
    <source>
        <dbReference type="Pfam" id="PF07687"/>
    </source>
</evidence>
<dbReference type="GO" id="GO:0046872">
    <property type="term" value="F:metal ion binding"/>
    <property type="evidence" value="ECO:0007669"/>
    <property type="project" value="UniProtKB-KW"/>
</dbReference>
<keyword evidence="7" id="KW-0482">Metalloprotease</keyword>
<dbReference type="CDD" id="cd03890">
    <property type="entry name" value="M20_pepD"/>
    <property type="match status" value="1"/>
</dbReference>
<dbReference type="FunFam" id="3.40.630.10:FF:000015">
    <property type="entry name" value="Aminoacyl-histidine dipeptidase PepD"/>
    <property type="match status" value="1"/>
</dbReference>
<sequence length="482" mass="52687">MSALEHLEPKSVFHFFEELCRIPRATFDTKRVSDYCVDFAKERGLECIQDEANNVIIKKAGTAGFENSEPVIIQGHLDMVCEKTDDSAHNFDTDPIEVYEENGFLKAKDTSLGGDDGIAIAYALAILDSDTIEHPPIEAVFTTDEEVGMGGAGAIDLSVLKGRMLINIDSEEEGTLLTGCAGGFRHTITLPLAKEEKTGVAAEIVVRGLRGGHSGIEINQQRGNANKVLGRILNSLKTQFSYALIEMNGGTKDNVITPLSKAKILVDTTQKDAVKAYVEELAETVKTEFGKDEPNLEISVVLSEETTLNVCTADTTDKVVFLLISTPYGVQGLSRELKGLVESSLNLGIVSTKEDSIELIFMVRSSVESKKKELEEMLNAYAVFTGGKGEVSCDYPAWMYKSDSKLRPIMIDTYEQMFGKAPVVATIHAGLECGLLSGQLPELDCVSFGPNMFDVHSVNEKLEVASVQRMWDYLLAVLKNCE</sequence>
<evidence type="ECO:0000256" key="9">
    <source>
        <dbReference type="ARBA" id="ARBA00036421"/>
    </source>
</evidence>